<dbReference type="AlphaFoldDB" id="A0A2T8HLW6"/>
<accession>A0A2T8HLW6</accession>
<keyword evidence="4" id="KW-1185">Reference proteome</keyword>
<dbReference type="PROSITE" id="PS50894">
    <property type="entry name" value="HPT"/>
    <property type="match status" value="1"/>
</dbReference>
<dbReference type="Proteomes" id="UP000245627">
    <property type="component" value="Unassembled WGS sequence"/>
</dbReference>
<evidence type="ECO:0000313" key="4">
    <source>
        <dbReference type="Proteomes" id="UP000245627"/>
    </source>
</evidence>
<proteinExistence type="predicted"/>
<dbReference type="Pfam" id="PF01627">
    <property type="entry name" value="Hpt"/>
    <property type="match status" value="1"/>
</dbReference>
<feature type="domain" description="HPt" evidence="2">
    <location>
        <begin position="19"/>
        <end position="113"/>
    </location>
</feature>
<dbReference type="InterPro" id="IPR036641">
    <property type="entry name" value="HPT_dom_sf"/>
</dbReference>
<evidence type="ECO:0000256" key="1">
    <source>
        <dbReference type="PROSITE-ProRule" id="PRU00110"/>
    </source>
</evidence>
<organism evidence="3 4">
    <name type="scientific">Sphingobacterium corticibacter</name>
    <dbReference type="NCBI Taxonomy" id="2171749"/>
    <lineage>
        <taxon>Bacteria</taxon>
        <taxon>Pseudomonadati</taxon>
        <taxon>Bacteroidota</taxon>
        <taxon>Sphingobacteriia</taxon>
        <taxon>Sphingobacteriales</taxon>
        <taxon>Sphingobacteriaceae</taxon>
        <taxon>Sphingobacterium</taxon>
    </lineage>
</organism>
<evidence type="ECO:0000259" key="2">
    <source>
        <dbReference type="PROSITE" id="PS50894"/>
    </source>
</evidence>
<comment type="caution">
    <text evidence="3">The sequence shown here is derived from an EMBL/GenBank/DDBJ whole genome shotgun (WGS) entry which is preliminary data.</text>
</comment>
<gene>
    <name evidence="3" type="ORF">DC487_02070</name>
</gene>
<dbReference type="GO" id="GO:0000160">
    <property type="term" value="P:phosphorelay signal transduction system"/>
    <property type="evidence" value="ECO:0007669"/>
    <property type="project" value="InterPro"/>
</dbReference>
<dbReference type="SUPFAM" id="SSF47226">
    <property type="entry name" value="Histidine-containing phosphotransfer domain, HPT domain"/>
    <property type="match status" value="1"/>
</dbReference>
<keyword evidence="1" id="KW-0597">Phosphoprotein</keyword>
<dbReference type="OrthoDB" id="982275at2"/>
<protein>
    <recommendedName>
        <fullName evidence="2">HPt domain-containing protein</fullName>
    </recommendedName>
</protein>
<evidence type="ECO:0000313" key="3">
    <source>
        <dbReference type="EMBL" id="PVH26426.1"/>
    </source>
</evidence>
<dbReference type="GO" id="GO:0004672">
    <property type="term" value="F:protein kinase activity"/>
    <property type="evidence" value="ECO:0007669"/>
    <property type="project" value="UniProtKB-ARBA"/>
</dbReference>
<reference evidence="3 4" key="1">
    <citation type="submission" date="2018-04" db="EMBL/GenBank/DDBJ databases">
        <title>Sphingobacterium cortibacter sp. nov.</title>
        <authorList>
            <person name="Li Y."/>
        </authorList>
    </citation>
    <scope>NUCLEOTIDE SEQUENCE [LARGE SCALE GENOMIC DNA]</scope>
    <source>
        <strain evidence="3 4">2c-3</strain>
    </source>
</reference>
<dbReference type="EMBL" id="QDKG01000001">
    <property type="protein sequence ID" value="PVH26426.1"/>
    <property type="molecule type" value="Genomic_DNA"/>
</dbReference>
<feature type="modified residue" description="Phosphohistidine" evidence="1">
    <location>
        <position position="58"/>
    </location>
</feature>
<dbReference type="RefSeq" id="WP_116774292.1">
    <property type="nucleotide sequence ID" value="NZ_QDKG01000001.1"/>
</dbReference>
<dbReference type="Gene3D" id="1.20.120.160">
    <property type="entry name" value="HPT domain"/>
    <property type="match status" value="1"/>
</dbReference>
<dbReference type="InterPro" id="IPR008207">
    <property type="entry name" value="Sig_transdc_His_kin_Hpt_dom"/>
</dbReference>
<sequence length="118" mass="13682">MSKYLYIQPDLIKNNMFGDDQMIKTFIGMYLTHCQTDFNNLSQAVEQQDLAEISSKAHHMKPTMAYIGAKELHVQFQVLETAARRGTDLALILPLFHDLKKQFNHVMMELDHFYSSLS</sequence>
<name>A0A2T8HLW6_9SPHI</name>